<evidence type="ECO:0000313" key="3">
    <source>
        <dbReference type="EMBL" id="WBO63555.1"/>
    </source>
</evidence>
<dbReference type="RefSeq" id="WP_270081411.1">
    <property type="nucleotide sequence ID" value="NZ_CP115300.1"/>
</dbReference>
<dbReference type="PANTHER" id="PTHR23028:SF131">
    <property type="entry name" value="BLR2367 PROTEIN"/>
    <property type="match status" value="1"/>
</dbReference>
<dbReference type="PANTHER" id="PTHR23028">
    <property type="entry name" value="ACETYLTRANSFERASE"/>
    <property type="match status" value="1"/>
</dbReference>
<keyword evidence="3" id="KW-0012">Acyltransferase</keyword>
<feature type="transmembrane region" description="Helical" evidence="1">
    <location>
        <begin position="314"/>
        <end position="335"/>
    </location>
</feature>
<reference evidence="3 4" key="1">
    <citation type="submission" date="2022-12" db="EMBL/GenBank/DDBJ databases">
        <authorList>
            <person name="Mo P."/>
        </authorList>
    </citation>
    <scope>NUCLEOTIDE SEQUENCE [LARGE SCALE GENOMIC DNA]</scope>
    <source>
        <strain evidence="3 4">HUAS 2-6</strain>
    </source>
</reference>
<keyword evidence="1" id="KW-1133">Transmembrane helix</keyword>
<feature type="transmembrane region" description="Helical" evidence="1">
    <location>
        <begin position="257"/>
        <end position="276"/>
    </location>
</feature>
<feature type="transmembrane region" description="Helical" evidence="1">
    <location>
        <begin position="347"/>
        <end position="368"/>
    </location>
</feature>
<feature type="transmembrane region" description="Helical" evidence="1">
    <location>
        <begin position="72"/>
        <end position="91"/>
    </location>
</feature>
<feature type="transmembrane region" description="Helical" evidence="1">
    <location>
        <begin position="112"/>
        <end position="135"/>
    </location>
</feature>
<gene>
    <name evidence="3" type="ORF">O1G22_12315</name>
</gene>
<protein>
    <submittedName>
        <fullName evidence="3">Acyltransferase</fullName>
    </submittedName>
</protein>
<dbReference type="GO" id="GO:0016746">
    <property type="term" value="F:acyltransferase activity"/>
    <property type="evidence" value="ECO:0007669"/>
    <property type="project" value="UniProtKB-KW"/>
</dbReference>
<keyword evidence="4" id="KW-1185">Reference proteome</keyword>
<accession>A0ABY7NZQ4</accession>
<name>A0ABY7NZQ4_9ACTN</name>
<feature type="transmembrane region" description="Helical" evidence="1">
    <location>
        <begin position="185"/>
        <end position="204"/>
    </location>
</feature>
<evidence type="ECO:0000313" key="4">
    <source>
        <dbReference type="Proteomes" id="UP001212326"/>
    </source>
</evidence>
<keyword evidence="1" id="KW-0472">Membrane</keyword>
<keyword evidence="1" id="KW-0812">Transmembrane</keyword>
<organism evidence="3 4">
    <name type="scientific">Streptomyces camelliae</name>
    <dbReference type="NCBI Taxonomy" id="3004093"/>
    <lineage>
        <taxon>Bacteria</taxon>
        <taxon>Bacillati</taxon>
        <taxon>Actinomycetota</taxon>
        <taxon>Actinomycetes</taxon>
        <taxon>Kitasatosporales</taxon>
        <taxon>Streptomycetaceae</taxon>
        <taxon>Streptomyces</taxon>
    </lineage>
</organism>
<dbReference type="InterPro" id="IPR050879">
    <property type="entry name" value="Acyltransferase_3"/>
</dbReference>
<feature type="domain" description="Acyltransferase 3" evidence="2">
    <location>
        <begin position="22"/>
        <end position="369"/>
    </location>
</feature>
<evidence type="ECO:0000259" key="2">
    <source>
        <dbReference type="Pfam" id="PF01757"/>
    </source>
</evidence>
<feature type="transmembrane region" description="Helical" evidence="1">
    <location>
        <begin position="20"/>
        <end position="41"/>
    </location>
</feature>
<dbReference type="Pfam" id="PF01757">
    <property type="entry name" value="Acyl_transf_3"/>
    <property type="match status" value="1"/>
</dbReference>
<sequence>MSSAVVPPGNSRHQSRPPKLPSLTGLRFFAALLVFFFHSSLSNSPIPPNKPINPFADSTLAHLYEKTFVSTGYMGVSFFFVLSGFVLAWSSRPGERITAFWRRRITKIFPNHLVVAAAVVVLFAGAAITGVSQWLPNLLLIHTFFPQASVNLSLNPPSWSLGSELLFYLLFPLLIVPIRKLRGGALWAWAAVMVAGTVAVQLVSTYLVPDTPKSAITPISDQQFWFGYLFPPGRLFEFVLGALLARIVLTGRWPRQLGIAVSLLLVAAGYGATYLVPFQYTFVTATIVPIGMLIAAVADTDARSRSTWLSSRPMVWLGEVSFGFYLVQGVTIFYLRTLLGGEAFSTPVALLVIALFFAASLLAGWLLYRFVEMPAMRRFARSRRSAPATAPVIVPAQRAMSAPAAEKATEKATEKELT</sequence>
<dbReference type="Proteomes" id="UP001212326">
    <property type="component" value="Chromosome"/>
</dbReference>
<keyword evidence="3" id="KW-0808">Transferase</keyword>
<dbReference type="EMBL" id="CP115300">
    <property type="protein sequence ID" value="WBO63555.1"/>
    <property type="molecule type" value="Genomic_DNA"/>
</dbReference>
<dbReference type="InterPro" id="IPR002656">
    <property type="entry name" value="Acyl_transf_3_dom"/>
</dbReference>
<feature type="transmembrane region" description="Helical" evidence="1">
    <location>
        <begin position="282"/>
        <end position="302"/>
    </location>
</feature>
<feature type="transmembrane region" description="Helical" evidence="1">
    <location>
        <begin position="224"/>
        <end position="245"/>
    </location>
</feature>
<evidence type="ECO:0000256" key="1">
    <source>
        <dbReference type="SAM" id="Phobius"/>
    </source>
</evidence>
<feature type="transmembrane region" description="Helical" evidence="1">
    <location>
        <begin position="159"/>
        <end position="178"/>
    </location>
</feature>
<proteinExistence type="predicted"/>